<dbReference type="InterPro" id="IPR036890">
    <property type="entry name" value="HATPase_C_sf"/>
</dbReference>
<feature type="transmembrane region" description="Helical" evidence="9">
    <location>
        <begin position="32"/>
        <end position="53"/>
    </location>
</feature>
<keyword evidence="11" id="KW-0067">ATP-binding</keyword>
<evidence type="ECO:0000256" key="7">
    <source>
        <dbReference type="ARBA" id="ARBA00023012"/>
    </source>
</evidence>
<dbReference type="Pfam" id="PF02518">
    <property type="entry name" value="HATPase_c"/>
    <property type="match status" value="1"/>
</dbReference>
<dbReference type="RefSeq" id="WP_377568809.1">
    <property type="nucleotide sequence ID" value="NZ_JBHTMP010000009.1"/>
</dbReference>
<dbReference type="GO" id="GO:0005524">
    <property type="term" value="F:ATP binding"/>
    <property type="evidence" value="ECO:0007669"/>
    <property type="project" value="UniProtKB-KW"/>
</dbReference>
<evidence type="ECO:0000313" key="11">
    <source>
        <dbReference type="EMBL" id="MFD1321062.1"/>
    </source>
</evidence>
<evidence type="ECO:0000256" key="6">
    <source>
        <dbReference type="ARBA" id="ARBA00022989"/>
    </source>
</evidence>
<dbReference type="SUPFAM" id="SSF55874">
    <property type="entry name" value="ATPase domain of HSP90 chaperone/DNA topoisomerase II/histidine kinase"/>
    <property type="match status" value="1"/>
</dbReference>
<keyword evidence="3" id="KW-0808">Transferase</keyword>
<keyword evidence="7" id="KW-0902">Two-component regulatory system</keyword>
<keyword evidence="12" id="KW-1185">Reference proteome</keyword>
<comment type="caution">
    <text evidence="11">The sequence shown here is derived from an EMBL/GenBank/DDBJ whole genome shotgun (WGS) entry which is preliminary data.</text>
</comment>
<dbReference type="CDD" id="cd16917">
    <property type="entry name" value="HATPase_UhpB-NarQ-NarX-like"/>
    <property type="match status" value="1"/>
</dbReference>
<accession>A0ABW3YBP6</accession>
<keyword evidence="6 9" id="KW-1133">Transmembrane helix</keyword>
<evidence type="ECO:0000313" key="12">
    <source>
        <dbReference type="Proteomes" id="UP001597260"/>
    </source>
</evidence>
<feature type="transmembrane region" description="Helical" evidence="9">
    <location>
        <begin position="94"/>
        <end position="113"/>
    </location>
</feature>
<feature type="transmembrane region" description="Helical" evidence="9">
    <location>
        <begin position="151"/>
        <end position="172"/>
    </location>
</feature>
<evidence type="ECO:0000256" key="1">
    <source>
        <dbReference type="ARBA" id="ARBA00004651"/>
    </source>
</evidence>
<dbReference type="InterPro" id="IPR003594">
    <property type="entry name" value="HATPase_dom"/>
</dbReference>
<dbReference type="Proteomes" id="UP001597260">
    <property type="component" value="Unassembled WGS sequence"/>
</dbReference>
<sequence length="415" mass="42509">MATVTAVPSAGRRVVRRTPLTRGTDAPQRLTVTLLAILTGVRIVQLAAWPIAVTTGGPAGLRSVALAWATYAVPAVVVVVVLVLAWARRGLTPTLAGLDAGVAVLALLVGGWVTTPAAGTGFSHPTLPVGIGAALGIALAWPLSRALVGQLVLCVAYLGGVHATLALGPIVLSSVLGNLAMLVGVPVVGAVVARTLLDASVRSATAEQALAEARTRVQADVVREAERSRQYRILHDTVLSTLSALSRGSLDTEDPLVRQRLAADADYLRGLIATTGSTAGMRLVGALAAIGREPATTGLRVHTHIADVPDDLPSTVTEAAADAVREALNNVARHSGTRSAWVTVTGPSPVAVAGEAPTRLQVTVADRGTGFDVGAVRQGIGLRESITARVTESGGTVLIDSEPGQGTTVEMRWPA</sequence>
<name>A0ABW3YBP6_9ACTN</name>
<proteinExistence type="predicted"/>
<keyword evidence="11" id="KW-0547">Nucleotide-binding</keyword>
<evidence type="ECO:0000256" key="8">
    <source>
        <dbReference type="ARBA" id="ARBA00023136"/>
    </source>
</evidence>
<organism evidence="11 12">
    <name type="scientific">Micromonospora sonneratiae</name>
    <dbReference type="NCBI Taxonomy" id="1184706"/>
    <lineage>
        <taxon>Bacteria</taxon>
        <taxon>Bacillati</taxon>
        <taxon>Actinomycetota</taxon>
        <taxon>Actinomycetes</taxon>
        <taxon>Micromonosporales</taxon>
        <taxon>Micromonosporaceae</taxon>
        <taxon>Micromonospora</taxon>
    </lineage>
</organism>
<feature type="transmembrane region" description="Helical" evidence="9">
    <location>
        <begin position="65"/>
        <end position="87"/>
    </location>
</feature>
<feature type="transmembrane region" description="Helical" evidence="9">
    <location>
        <begin position="125"/>
        <end position="144"/>
    </location>
</feature>
<keyword evidence="8 9" id="KW-0472">Membrane</keyword>
<keyword evidence="2" id="KW-1003">Cell membrane</keyword>
<evidence type="ECO:0000256" key="2">
    <source>
        <dbReference type="ARBA" id="ARBA00022475"/>
    </source>
</evidence>
<dbReference type="PANTHER" id="PTHR24421:SF37">
    <property type="entry name" value="SENSOR HISTIDINE KINASE NARS"/>
    <property type="match status" value="1"/>
</dbReference>
<evidence type="ECO:0000256" key="3">
    <source>
        <dbReference type="ARBA" id="ARBA00022679"/>
    </source>
</evidence>
<dbReference type="EMBL" id="JBHTMP010000009">
    <property type="protein sequence ID" value="MFD1321062.1"/>
    <property type="molecule type" value="Genomic_DNA"/>
</dbReference>
<evidence type="ECO:0000256" key="5">
    <source>
        <dbReference type="ARBA" id="ARBA00022777"/>
    </source>
</evidence>
<evidence type="ECO:0000256" key="4">
    <source>
        <dbReference type="ARBA" id="ARBA00022692"/>
    </source>
</evidence>
<dbReference type="InterPro" id="IPR050482">
    <property type="entry name" value="Sensor_HK_TwoCompSys"/>
</dbReference>
<dbReference type="PANTHER" id="PTHR24421">
    <property type="entry name" value="NITRATE/NITRITE SENSOR PROTEIN NARX-RELATED"/>
    <property type="match status" value="1"/>
</dbReference>
<evidence type="ECO:0000256" key="9">
    <source>
        <dbReference type="SAM" id="Phobius"/>
    </source>
</evidence>
<reference evidence="12" key="1">
    <citation type="journal article" date="2019" name="Int. J. Syst. Evol. Microbiol.">
        <title>The Global Catalogue of Microorganisms (GCM) 10K type strain sequencing project: providing services to taxonomists for standard genome sequencing and annotation.</title>
        <authorList>
            <consortium name="The Broad Institute Genomics Platform"/>
            <consortium name="The Broad Institute Genome Sequencing Center for Infectious Disease"/>
            <person name="Wu L."/>
            <person name="Ma J."/>
        </authorList>
    </citation>
    <scope>NUCLEOTIDE SEQUENCE [LARGE SCALE GENOMIC DNA]</scope>
    <source>
        <strain evidence="12">JCM 31037</strain>
    </source>
</reference>
<keyword evidence="4 9" id="KW-0812">Transmembrane</keyword>
<gene>
    <name evidence="11" type="ORF">ACFQ4H_08175</name>
</gene>
<dbReference type="Gene3D" id="3.30.565.10">
    <property type="entry name" value="Histidine kinase-like ATPase, C-terminal domain"/>
    <property type="match status" value="1"/>
</dbReference>
<protein>
    <submittedName>
        <fullName evidence="11">ATP-binding protein</fullName>
    </submittedName>
</protein>
<evidence type="ECO:0000259" key="10">
    <source>
        <dbReference type="Pfam" id="PF02518"/>
    </source>
</evidence>
<keyword evidence="5" id="KW-0418">Kinase</keyword>
<comment type="subcellular location">
    <subcellularLocation>
        <location evidence="1">Cell membrane</location>
        <topology evidence="1">Multi-pass membrane protein</topology>
    </subcellularLocation>
</comment>
<feature type="domain" description="Histidine kinase/HSP90-like ATPase" evidence="10">
    <location>
        <begin position="321"/>
        <end position="414"/>
    </location>
</feature>